<keyword evidence="2" id="KW-0808">Transferase</keyword>
<gene>
    <name evidence="4" type="ORF">QYE76_054740</name>
</gene>
<dbReference type="SUPFAM" id="SSF53756">
    <property type="entry name" value="UDP-Glycosyltransferase/glycogen phosphorylase"/>
    <property type="match status" value="1"/>
</dbReference>
<dbReference type="PROSITE" id="PS00375">
    <property type="entry name" value="UDPGT"/>
    <property type="match status" value="1"/>
</dbReference>
<dbReference type="FunFam" id="3.40.50.2000:FF:000020">
    <property type="entry name" value="Glycosyltransferase"/>
    <property type="match status" value="1"/>
</dbReference>
<dbReference type="CDD" id="cd03784">
    <property type="entry name" value="GT1_Gtf-like"/>
    <property type="match status" value="1"/>
</dbReference>
<dbReference type="AlphaFoldDB" id="A0AAD8WLM6"/>
<reference evidence="4" key="1">
    <citation type="submission" date="2023-07" db="EMBL/GenBank/DDBJ databases">
        <title>A chromosome-level genome assembly of Lolium multiflorum.</title>
        <authorList>
            <person name="Chen Y."/>
            <person name="Copetti D."/>
            <person name="Kolliker R."/>
            <person name="Studer B."/>
        </authorList>
    </citation>
    <scope>NUCLEOTIDE SEQUENCE</scope>
    <source>
        <strain evidence="4">02402/16</strain>
        <tissue evidence="4">Leaf</tissue>
    </source>
</reference>
<dbReference type="InterPro" id="IPR035595">
    <property type="entry name" value="UDP_glycos_trans_CS"/>
</dbReference>
<feature type="coiled-coil region" evidence="3">
    <location>
        <begin position="711"/>
        <end position="755"/>
    </location>
</feature>
<dbReference type="EMBL" id="JAUUTY010000003">
    <property type="protein sequence ID" value="KAK1666581.1"/>
    <property type="molecule type" value="Genomic_DNA"/>
</dbReference>
<dbReference type="InterPro" id="IPR002213">
    <property type="entry name" value="UDP_glucos_trans"/>
</dbReference>
<dbReference type="GO" id="GO:0035251">
    <property type="term" value="F:UDP-glucosyltransferase activity"/>
    <property type="evidence" value="ECO:0007669"/>
    <property type="project" value="InterPro"/>
</dbReference>
<dbReference type="InterPro" id="IPR050481">
    <property type="entry name" value="UDP-glycosyltransf_plant"/>
</dbReference>
<dbReference type="PANTHER" id="PTHR48048:SF84">
    <property type="entry name" value="GLYCOSYLTRANSFERASE"/>
    <property type="match status" value="1"/>
</dbReference>
<keyword evidence="3" id="KW-0175">Coiled coil</keyword>
<dbReference type="Pfam" id="PF00201">
    <property type="entry name" value="UDPGT"/>
    <property type="match status" value="1"/>
</dbReference>
<accession>A0AAD8WLM6</accession>
<evidence type="ECO:0000256" key="1">
    <source>
        <dbReference type="ARBA" id="ARBA00009995"/>
    </source>
</evidence>
<comment type="caution">
    <text evidence="4">The sequence shown here is derived from an EMBL/GenBank/DDBJ whole genome shotgun (WGS) entry which is preliminary data.</text>
</comment>
<evidence type="ECO:0008006" key="6">
    <source>
        <dbReference type="Google" id="ProtNLM"/>
    </source>
</evidence>
<dbReference type="Gene3D" id="3.40.50.2000">
    <property type="entry name" value="Glycogen Phosphorylase B"/>
    <property type="match status" value="2"/>
</dbReference>
<proteinExistence type="inferred from homology"/>
<protein>
    <recommendedName>
        <fullName evidence="6">UDP-glycosyltransferases domain-containing protein</fullName>
    </recommendedName>
</protein>
<sequence>MDAAATTMAPRKLVVLYPSPGIGHIVSMIELGKIFVARGLAVSIVVIDLPHNTGSSATGPFLAGVSAANPCISFHRLPQVKLPHVESRHIETLNFEVARAANPHLRDFLVSISPDIFIADFFCHVARHVASELGIPVYFFFTSGAEVLAVLLHLPVLHSQTTANFQDMGEELVHVPGIPSFPASHAMLPIMNRDDAAYMAFVNVCSDMCRSQGIIVNTFRSLEPRAIEAIVAGLCTPVGLPIPPVYCIGPLIKSEELGVKRGDEYIAWLDTQPKDSVVFLCFGSLGRFSVKQIREVALGLEASGQRFLWVVKSPPNDDPTKKFENPSEPDLVALLPEGFLDRTKDTGLVVKSWAPQRDVLMHDAVGGFVTHCGWNSVLESIMAGVPMLAWPLYAEQRMNRVFLEKELELAVAVDGYDKEVVDAREVAAKLKLMMGSDGGRVIQERTQAAMWHAKKAMGEGGESEVTLAGLVEKYFKRAEGEEIACDVIVHELCRVRVTGMHYEARVQCVRDWHAERKIWMSKADCRDMLTAPWQYLQTHQYVGEYKACFLAMVIWWTSREYARKHKEGKQKRLEMGGGSHVLGSKNLALTLQEEEVKTGVAPNLFGFFQKSKTRKEPHPETGSLWVNDLAEGQCGAYRSKFKDKHGEDADPTTADFDVEVAVLAGQGKKGVRLWIADGLVDPRTIPSLRQIRRGRTSEQPRVETRPRASDLAVEKLRAKMEERERRNQEEKMQMHQQLRDSMQMQQQMLQQMQQQQQMFQQMFMNQAVVTSPPGSSAPSTSCPPMFPNWIPAPDPQVLALLQRAPSQSPLTPGFTVNNTGIIRSLHQFLDEEYGDTTDDLELMEEQLQEHMVVEQSLESLRKKQQHAKKKQETIRARRSIRPFCADLFTQKHCPKFTVKSFKEICMDLGSLRGNAQGLGGQGIRLCEGRSHHVDVIIIYADEEDV</sequence>
<keyword evidence="5" id="KW-1185">Reference proteome</keyword>
<feature type="coiled-coil region" evidence="3">
    <location>
        <begin position="843"/>
        <end position="877"/>
    </location>
</feature>
<name>A0AAD8WLM6_LOLMU</name>
<evidence type="ECO:0000256" key="2">
    <source>
        <dbReference type="ARBA" id="ARBA00022679"/>
    </source>
</evidence>
<dbReference type="FunFam" id="3.40.50.2000:FF:000095">
    <property type="entry name" value="Glycosyltransferase"/>
    <property type="match status" value="1"/>
</dbReference>
<dbReference type="Proteomes" id="UP001231189">
    <property type="component" value="Unassembled WGS sequence"/>
</dbReference>
<evidence type="ECO:0000313" key="5">
    <source>
        <dbReference type="Proteomes" id="UP001231189"/>
    </source>
</evidence>
<evidence type="ECO:0000313" key="4">
    <source>
        <dbReference type="EMBL" id="KAK1666581.1"/>
    </source>
</evidence>
<dbReference type="PANTHER" id="PTHR48048">
    <property type="entry name" value="GLYCOSYLTRANSFERASE"/>
    <property type="match status" value="1"/>
</dbReference>
<organism evidence="4 5">
    <name type="scientific">Lolium multiflorum</name>
    <name type="common">Italian ryegrass</name>
    <name type="synonym">Lolium perenne subsp. multiflorum</name>
    <dbReference type="NCBI Taxonomy" id="4521"/>
    <lineage>
        <taxon>Eukaryota</taxon>
        <taxon>Viridiplantae</taxon>
        <taxon>Streptophyta</taxon>
        <taxon>Embryophyta</taxon>
        <taxon>Tracheophyta</taxon>
        <taxon>Spermatophyta</taxon>
        <taxon>Magnoliopsida</taxon>
        <taxon>Liliopsida</taxon>
        <taxon>Poales</taxon>
        <taxon>Poaceae</taxon>
        <taxon>BOP clade</taxon>
        <taxon>Pooideae</taxon>
        <taxon>Poodae</taxon>
        <taxon>Poeae</taxon>
        <taxon>Poeae Chloroplast Group 2 (Poeae type)</taxon>
        <taxon>Loliodinae</taxon>
        <taxon>Loliinae</taxon>
        <taxon>Lolium</taxon>
    </lineage>
</organism>
<comment type="similarity">
    <text evidence="1">Belongs to the UDP-glycosyltransferase family.</text>
</comment>
<evidence type="ECO:0000256" key="3">
    <source>
        <dbReference type="SAM" id="Coils"/>
    </source>
</evidence>